<organism evidence="1 2">
    <name type="scientific">Araneus ventricosus</name>
    <name type="common">Orbweaver spider</name>
    <name type="synonym">Epeira ventricosa</name>
    <dbReference type="NCBI Taxonomy" id="182803"/>
    <lineage>
        <taxon>Eukaryota</taxon>
        <taxon>Metazoa</taxon>
        <taxon>Ecdysozoa</taxon>
        <taxon>Arthropoda</taxon>
        <taxon>Chelicerata</taxon>
        <taxon>Arachnida</taxon>
        <taxon>Araneae</taxon>
        <taxon>Araneomorphae</taxon>
        <taxon>Entelegynae</taxon>
        <taxon>Araneoidea</taxon>
        <taxon>Araneidae</taxon>
        <taxon>Araneus</taxon>
    </lineage>
</organism>
<dbReference type="Proteomes" id="UP000499080">
    <property type="component" value="Unassembled WGS sequence"/>
</dbReference>
<protein>
    <submittedName>
        <fullName evidence="1">Uncharacterized protein</fullName>
    </submittedName>
</protein>
<gene>
    <name evidence="1" type="ORF">AVEN_221257_1</name>
</gene>
<name>A0A4Y2LW28_ARAVE</name>
<comment type="caution">
    <text evidence="1">The sequence shown here is derived from an EMBL/GenBank/DDBJ whole genome shotgun (WGS) entry which is preliminary data.</text>
</comment>
<reference evidence="1 2" key="1">
    <citation type="journal article" date="2019" name="Sci. Rep.">
        <title>Orb-weaving spider Araneus ventricosus genome elucidates the spidroin gene catalogue.</title>
        <authorList>
            <person name="Kono N."/>
            <person name="Nakamura H."/>
            <person name="Ohtoshi R."/>
            <person name="Moran D.A.P."/>
            <person name="Shinohara A."/>
            <person name="Yoshida Y."/>
            <person name="Fujiwara M."/>
            <person name="Mori M."/>
            <person name="Tomita M."/>
            <person name="Arakawa K."/>
        </authorList>
    </citation>
    <scope>NUCLEOTIDE SEQUENCE [LARGE SCALE GENOMIC DNA]</scope>
</reference>
<evidence type="ECO:0000313" key="2">
    <source>
        <dbReference type="Proteomes" id="UP000499080"/>
    </source>
</evidence>
<proteinExistence type="predicted"/>
<accession>A0A4Y2LW28</accession>
<dbReference type="EMBL" id="BGPR01006291">
    <property type="protein sequence ID" value="GBN17726.1"/>
    <property type="molecule type" value="Genomic_DNA"/>
</dbReference>
<evidence type="ECO:0000313" key="1">
    <source>
        <dbReference type="EMBL" id="GBN17726.1"/>
    </source>
</evidence>
<dbReference type="AlphaFoldDB" id="A0A4Y2LW28"/>
<sequence>MTLLGTPSGHVAFGGLICFNQVNFFLRGDEIWSGRCCKIIEITVDRMITFVDMEVAVRFGIFLKGVFYALFESAGFSKRGILDPVNVQEQEEWG</sequence>
<keyword evidence="2" id="KW-1185">Reference proteome</keyword>